<proteinExistence type="predicted"/>
<gene>
    <name evidence="1" type="ORF">NCTC12965_00314</name>
</gene>
<protein>
    <submittedName>
        <fullName evidence="1">Uncharacterized protein</fullName>
    </submittedName>
</protein>
<organism evidence="1">
    <name type="scientific">Serratia fonticola</name>
    <dbReference type="NCBI Taxonomy" id="47917"/>
    <lineage>
        <taxon>Bacteria</taxon>
        <taxon>Pseudomonadati</taxon>
        <taxon>Pseudomonadota</taxon>
        <taxon>Gammaproteobacteria</taxon>
        <taxon>Enterobacterales</taxon>
        <taxon>Yersiniaceae</taxon>
        <taxon>Serratia</taxon>
    </lineage>
</organism>
<evidence type="ECO:0000313" key="1">
    <source>
        <dbReference type="EMBL" id="VTR16980.1"/>
    </source>
</evidence>
<accession>A0A4U9TB36</accession>
<name>A0A4U9TB36_SERFO</name>
<reference evidence="1" key="1">
    <citation type="submission" date="2019-05" db="EMBL/GenBank/DDBJ databases">
        <authorList>
            <consortium name="Pathogen Informatics"/>
        </authorList>
    </citation>
    <scope>NUCLEOTIDE SEQUENCE [LARGE SCALE GENOMIC DNA]</scope>
    <source>
        <strain evidence="1">NCTC12965</strain>
    </source>
</reference>
<dbReference type="EMBL" id="CABEEZ010000014">
    <property type="protein sequence ID" value="VTR16980.1"/>
    <property type="molecule type" value="Genomic_DNA"/>
</dbReference>
<dbReference type="AlphaFoldDB" id="A0A4U9TB36"/>
<sequence length="56" mass="6264">MGIPNMSKNNVLVISECKYSYVGLSMLLKKHYGKYDIKLFSDFMHGGGEGGENYQA</sequence>